<reference evidence="1 2" key="1">
    <citation type="submission" date="2017-12" db="EMBL/GenBank/DDBJ databases">
        <title>Comparative genomics of Botrytis spp.</title>
        <authorList>
            <person name="Valero-Jimenez C.A."/>
            <person name="Tapia P."/>
            <person name="Veloso J."/>
            <person name="Silva-Moreno E."/>
            <person name="Staats M."/>
            <person name="Valdes J.H."/>
            <person name="Van Kan J.A.L."/>
        </authorList>
    </citation>
    <scope>NUCLEOTIDE SEQUENCE [LARGE SCALE GENOMIC DNA]</scope>
    <source>
        <strain evidence="1 2">MUCL11595</strain>
    </source>
</reference>
<proteinExistence type="predicted"/>
<sequence>MLEVDEGRKRNCWESTAVSSATSLSRHPTRLRWLEPGKVKARPKSLKALKASKASKASKDNGLEKTVTKAATSSVFNYAITLPVEIFIEPGALIQAVEYCKS</sequence>
<organism evidence="1 2">
    <name type="scientific">Botryotinia convoluta</name>
    <dbReference type="NCBI Taxonomy" id="54673"/>
    <lineage>
        <taxon>Eukaryota</taxon>
        <taxon>Fungi</taxon>
        <taxon>Dikarya</taxon>
        <taxon>Ascomycota</taxon>
        <taxon>Pezizomycotina</taxon>
        <taxon>Leotiomycetes</taxon>
        <taxon>Helotiales</taxon>
        <taxon>Sclerotiniaceae</taxon>
        <taxon>Botryotinia</taxon>
    </lineage>
</organism>
<protein>
    <submittedName>
        <fullName evidence="1">Uncharacterized protein</fullName>
    </submittedName>
</protein>
<dbReference type="OrthoDB" id="5386330at2759"/>
<name>A0A4Z1IW15_9HELO</name>
<gene>
    <name evidence="1" type="ORF">BCON_0031g00020</name>
</gene>
<evidence type="ECO:0000313" key="1">
    <source>
        <dbReference type="EMBL" id="TGO60993.1"/>
    </source>
</evidence>
<dbReference type="Proteomes" id="UP000297527">
    <property type="component" value="Unassembled WGS sequence"/>
</dbReference>
<dbReference type="EMBL" id="PQXN01000031">
    <property type="protein sequence ID" value="TGO60993.1"/>
    <property type="molecule type" value="Genomic_DNA"/>
</dbReference>
<comment type="caution">
    <text evidence="1">The sequence shown here is derived from an EMBL/GenBank/DDBJ whole genome shotgun (WGS) entry which is preliminary data.</text>
</comment>
<keyword evidence="2" id="KW-1185">Reference proteome</keyword>
<evidence type="ECO:0000313" key="2">
    <source>
        <dbReference type="Proteomes" id="UP000297527"/>
    </source>
</evidence>
<dbReference type="AlphaFoldDB" id="A0A4Z1IW15"/>
<accession>A0A4Z1IW15</accession>